<dbReference type="GeneID" id="9059712"/>
<dbReference type="OrthoDB" id="3176171at2759"/>
<reference evidence="1 2" key="1">
    <citation type="submission" date="2008-07" db="EMBL/GenBank/DDBJ databases">
        <authorList>
            <person name="El-Sayed N."/>
            <person name="Caler E."/>
            <person name="Inman J."/>
            <person name="Amedeo P."/>
            <person name="Hass B."/>
            <person name="Wortman J."/>
        </authorList>
    </citation>
    <scope>NUCLEOTIDE SEQUENCE [LARGE SCALE GENOMIC DNA]</scope>
    <source>
        <strain evidence="2">ATCC 50983 / TXsc</strain>
    </source>
</reference>
<protein>
    <submittedName>
        <fullName evidence="1">Uncharacterized protein</fullName>
    </submittedName>
</protein>
<sequence length="452" mass="49904">MMEEEGESVLAVGSAGEEEGRTRKVMVALEWPNLVNDGWTLVECGDAVGEWEEGGGRYWEKEWTFNVDLDVAKTIASAVMWVNITDSWTSDDGEKEEAEAKTKSERVPVYLASLLIGQPAEVRSLRTSIYTVVEGAGEFLSSELYDALRPMVVWVSAIKRIPPGVHLKAARVVFWGHEKSPATQNLEYPFQIAFFPGVYASRHYLEACREGSTAPTLQLLMEDDGEEEEVVVESSGVAVVVPPKNAARKRTNAGRMDEVVDCSKILSMRGESLGERRSRRLPLVEWLEHGTTVRYSVRTAGPLKTLGDLPAPLEGIGRLCVVYGYKVARAGSRALVEFMEDYNKRVMGGTLSRLVEVNEEQRKRLLTGWLVMDKEKRIWCFEGPSAVVAGLYALVTTHGSIQRHGRALYGGFVSDSELVGGCLGDEEDKANKRKIGRGVGVVEAAVYVVINL</sequence>
<dbReference type="InParanoid" id="C5L7Z0"/>
<gene>
    <name evidence="1" type="ORF">Pmar_PMAR027181</name>
</gene>
<dbReference type="EMBL" id="GG679990">
    <property type="protein sequence ID" value="EER07136.1"/>
    <property type="molecule type" value="Genomic_DNA"/>
</dbReference>
<dbReference type="Proteomes" id="UP000007800">
    <property type="component" value="Unassembled WGS sequence"/>
</dbReference>
<dbReference type="RefSeq" id="XP_002775320.1">
    <property type="nucleotide sequence ID" value="XM_002775274.1"/>
</dbReference>
<evidence type="ECO:0000313" key="2">
    <source>
        <dbReference type="Proteomes" id="UP000007800"/>
    </source>
</evidence>
<proteinExistence type="predicted"/>
<organism evidence="2">
    <name type="scientific">Perkinsus marinus (strain ATCC 50983 / TXsc)</name>
    <dbReference type="NCBI Taxonomy" id="423536"/>
    <lineage>
        <taxon>Eukaryota</taxon>
        <taxon>Sar</taxon>
        <taxon>Alveolata</taxon>
        <taxon>Perkinsozoa</taxon>
        <taxon>Perkinsea</taxon>
        <taxon>Perkinsida</taxon>
        <taxon>Perkinsidae</taxon>
        <taxon>Perkinsus</taxon>
    </lineage>
</organism>
<keyword evidence="2" id="KW-1185">Reference proteome</keyword>
<accession>C5L7Z0</accession>
<name>C5L7Z0_PERM5</name>
<dbReference type="AlphaFoldDB" id="C5L7Z0"/>
<evidence type="ECO:0000313" key="1">
    <source>
        <dbReference type="EMBL" id="EER07136.1"/>
    </source>
</evidence>